<dbReference type="Pfam" id="PF11740">
    <property type="entry name" value="KfrA_N"/>
    <property type="match status" value="1"/>
</dbReference>
<dbReference type="AlphaFoldDB" id="A0A0F9TRX6"/>
<comment type="caution">
    <text evidence="3">The sequence shown here is derived from an EMBL/GenBank/DDBJ whole genome shotgun (WGS) entry which is preliminary data.</text>
</comment>
<evidence type="ECO:0000313" key="3">
    <source>
        <dbReference type="EMBL" id="KKN51851.1"/>
    </source>
</evidence>
<sequence>MAINQQRVFQAAEQLIEQGTEPTNRNIRELLGGGSLETITPLLREWKLLQEQSADIPNSVRVAMDHTLKRVWIEAKDHAKRTFVGERMLLEAQISKLEDELRLADEAKEKADADIAEFKETIKAGEAAAELAKSQSAERIADLKSDLFETKEEAKEARTSERDLNKQLVALTKEASELKALAEKAQADADHANAKLRGDTK</sequence>
<gene>
    <name evidence="3" type="ORF">LCGC14_0618650</name>
</gene>
<reference evidence="3" key="1">
    <citation type="journal article" date="2015" name="Nature">
        <title>Complex archaea that bridge the gap between prokaryotes and eukaryotes.</title>
        <authorList>
            <person name="Spang A."/>
            <person name="Saw J.H."/>
            <person name="Jorgensen S.L."/>
            <person name="Zaremba-Niedzwiedzka K."/>
            <person name="Martijn J."/>
            <person name="Lind A.E."/>
            <person name="van Eijk R."/>
            <person name="Schleper C."/>
            <person name="Guy L."/>
            <person name="Ettema T.J."/>
        </authorList>
    </citation>
    <scope>NUCLEOTIDE SEQUENCE</scope>
</reference>
<proteinExistence type="predicted"/>
<name>A0A0F9TRX6_9ZZZZ</name>
<dbReference type="InterPro" id="IPR021104">
    <property type="entry name" value="KfrA_DNA-bd_N"/>
</dbReference>
<feature type="domain" description="KfrA N-terminal DNA-binding" evidence="2">
    <location>
        <begin position="5"/>
        <end position="113"/>
    </location>
</feature>
<keyword evidence="1" id="KW-0175">Coiled coil</keyword>
<feature type="coiled-coil region" evidence="1">
    <location>
        <begin position="87"/>
        <end position="195"/>
    </location>
</feature>
<evidence type="ECO:0000259" key="2">
    <source>
        <dbReference type="Pfam" id="PF11740"/>
    </source>
</evidence>
<protein>
    <recommendedName>
        <fullName evidence="2">KfrA N-terminal DNA-binding domain-containing protein</fullName>
    </recommendedName>
</protein>
<dbReference type="EMBL" id="LAZR01001046">
    <property type="protein sequence ID" value="KKN51851.1"/>
    <property type="molecule type" value="Genomic_DNA"/>
</dbReference>
<accession>A0A0F9TRX6</accession>
<evidence type="ECO:0000256" key="1">
    <source>
        <dbReference type="SAM" id="Coils"/>
    </source>
</evidence>
<organism evidence="3">
    <name type="scientific">marine sediment metagenome</name>
    <dbReference type="NCBI Taxonomy" id="412755"/>
    <lineage>
        <taxon>unclassified sequences</taxon>
        <taxon>metagenomes</taxon>
        <taxon>ecological metagenomes</taxon>
    </lineage>
</organism>